<evidence type="ECO:0000313" key="3">
    <source>
        <dbReference type="Proteomes" id="UP000828390"/>
    </source>
</evidence>
<feature type="domain" description="E3 UFM1-protein ligase 1-like N-terminal" evidence="1">
    <location>
        <begin position="14"/>
        <end position="68"/>
    </location>
</feature>
<dbReference type="GO" id="GO:0005789">
    <property type="term" value="C:endoplasmic reticulum membrane"/>
    <property type="evidence" value="ECO:0007669"/>
    <property type="project" value="TreeGrafter"/>
</dbReference>
<dbReference type="AlphaFoldDB" id="A0A9D4D2E4"/>
<dbReference type="GO" id="GO:0032434">
    <property type="term" value="P:regulation of proteasomal ubiquitin-dependent protein catabolic process"/>
    <property type="evidence" value="ECO:0007669"/>
    <property type="project" value="TreeGrafter"/>
</dbReference>
<dbReference type="GO" id="GO:0034976">
    <property type="term" value="P:response to endoplasmic reticulum stress"/>
    <property type="evidence" value="ECO:0007669"/>
    <property type="project" value="TreeGrafter"/>
</dbReference>
<dbReference type="GO" id="GO:0061666">
    <property type="term" value="F:UFM1 ligase activity"/>
    <property type="evidence" value="ECO:0007669"/>
    <property type="project" value="InterPro"/>
</dbReference>
<dbReference type="InterPro" id="IPR018611">
    <property type="entry name" value="Ufl1"/>
</dbReference>
<accession>A0A9D4D2E4</accession>
<reference evidence="2" key="2">
    <citation type="submission" date="2020-11" db="EMBL/GenBank/DDBJ databases">
        <authorList>
            <person name="McCartney M.A."/>
            <person name="Auch B."/>
            <person name="Kono T."/>
            <person name="Mallez S."/>
            <person name="Becker A."/>
            <person name="Gohl D.M."/>
            <person name="Silverstein K.A.T."/>
            <person name="Koren S."/>
            <person name="Bechman K.B."/>
            <person name="Herman A."/>
            <person name="Abrahante J.E."/>
            <person name="Garbe J."/>
        </authorList>
    </citation>
    <scope>NUCLEOTIDE SEQUENCE</scope>
    <source>
        <strain evidence="2">Duluth1</strain>
        <tissue evidence="2">Whole animal</tissue>
    </source>
</reference>
<comment type="caution">
    <text evidence="2">The sequence shown here is derived from an EMBL/GenBank/DDBJ whole genome shotgun (WGS) entry which is preliminary data.</text>
</comment>
<dbReference type="GO" id="GO:1990592">
    <property type="term" value="P:protein K69-linked ufmylation"/>
    <property type="evidence" value="ECO:0007669"/>
    <property type="project" value="TreeGrafter"/>
</dbReference>
<organism evidence="2 3">
    <name type="scientific">Dreissena polymorpha</name>
    <name type="common">Zebra mussel</name>
    <name type="synonym">Mytilus polymorpha</name>
    <dbReference type="NCBI Taxonomy" id="45954"/>
    <lineage>
        <taxon>Eukaryota</taxon>
        <taxon>Metazoa</taxon>
        <taxon>Spiralia</taxon>
        <taxon>Lophotrochozoa</taxon>
        <taxon>Mollusca</taxon>
        <taxon>Bivalvia</taxon>
        <taxon>Autobranchia</taxon>
        <taxon>Heteroconchia</taxon>
        <taxon>Euheterodonta</taxon>
        <taxon>Imparidentia</taxon>
        <taxon>Neoheterodontei</taxon>
        <taxon>Myida</taxon>
        <taxon>Dreissenoidea</taxon>
        <taxon>Dreissenidae</taxon>
        <taxon>Dreissena</taxon>
    </lineage>
</organism>
<gene>
    <name evidence="2" type="ORF">DPMN_043977</name>
</gene>
<dbReference type="PANTHER" id="PTHR31057">
    <property type="entry name" value="E3 UFM1-PROTEIN LIGASE 1"/>
    <property type="match status" value="1"/>
</dbReference>
<protein>
    <recommendedName>
        <fullName evidence="1">E3 UFM1-protein ligase 1-like N-terminal domain-containing protein</fullName>
    </recommendedName>
</protein>
<evidence type="ECO:0000313" key="2">
    <source>
        <dbReference type="EMBL" id="KAH3737385.1"/>
    </source>
</evidence>
<dbReference type="PANTHER" id="PTHR31057:SF0">
    <property type="entry name" value="E3 UFM1-PROTEIN LIGASE 1"/>
    <property type="match status" value="1"/>
</dbReference>
<sequence length="68" mass="7756">MRYYLLTITIGGFYLLTIESLYSQNLLSRLGTIVKGQVDSYDKNVIFTDAFIARMRAQIRGAFSAITR</sequence>
<dbReference type="Pfam" id="PF09743">
    <property type="entry name" value="E3_UFM1_ligase"/>
    <property type="match status" value="1"/>
</dbReference>
<dbReference type="Proteomes" id="UP000828390">
    <property type="component" value="Unassembled WGS sequence"/>
</dbReference>
<dbReference type="EMBL" id="JAIWYP010000011">
    <property type="protein sequence ID" value="KAH3737385.1"/>
    <property type="molecule type" value="Genomic_DNA"/>
</dbReference>
<keyword evidence="3" id="KW-1185">Reference proteome</keyword>
<reference evidence="2" key="1">
    <citation type="journal article" date="2019" name="bioRxiv">
        <title>The Genome of the Zebra Mussel, Dreissena polymorpha: A Resource for Invasive Species Research.</title>
        <authorList>
            <person name="McCartney M.A."/>
            <person name="Auch B."/>
            <person name="Kono T."/>
            <person name="Mallez S."/>
            <person name="Zhang Y."/>
            <person name="Obille A."/>
            <person name="Becker A."/>
            <person name="Abrahante J.E."/>
            <person name="Garbe J."/>
            <person name="Badalamenti J.P."/>
            <person name="Herman A."/>
            <person name="Mangelson H."/>
            <person name="Liachko I."/>
            <person name="Sullivan S."/>
            <person name="Sone E.D."/>
            <person name="Koren S."/>
            <person name="Silverstein K.A.T."/>
            <person name="Beckman K.B."/>
            <person name="Gohl D.M."/>
        </authorList>
    </citation>
    <scope>NUCLEOTIDE SEQUENCE</scope>
    <source>
        <strain evidence="2">Duluth1</strain>
        <tissue evidence="2">Whole animal</tissue>
    </source>
</reference>
<dbReference type="InterPro" id="IPR056579">
    <property type="entry name" value="Ufl1_N"/>
</dbReference>
<proteinExistence type="predicted"/>
<evidence type="ECO:0000259" key="1">
    <source>
        <dbReference type="Pfam" id="PF09743"/>
    </source>
</evidence>
<name>A0A9D4D2E4_DREPO</name>